<evidence type="ECO:0000259" key="1">
    <source>
        <dbReference type="Pfam" id="PF14321"/>
    </source>
</evidence>
<accession>A0A0P7BYZ7</accession>
<dbReference type="Pfam" id="PF14321">
    <property type="entry name" value="DUF4382"/>
    <property type="match status" value="1"/>
</dbReference>
<dbReference type="EMBL" id="LGTQ01000015">
    <property type="protein sequence ID" value="KPM46805.1"/>
    <property type="molecule type" value="Genomic_DNA"/>
</dbReference>
<feature type="domain" description="DUF4382" evidence="1">
    <location>
        <begin position="15"/>
        <end position="156"/>
    </location>
</feature>
<comment type="caution">
    <text evidence="2">The sequence shown here is derived from an EMBL/GenBank/DDBJ whole genome shotgun (WGS) entry which is preliminary data.</text>
</comment>
<dbReference type="Proteomes" id="UP000050454">
    <property type="component" value="Unassembled WGS sequence"/>
</dbReference>
<gene>
    <name evidence="2" type="ORF">AFM12_18140</name>
</gene>
<proteinExistence type="predicted"/>
<name>A0A0P7BYZ7_9BACT</name>
<dbReference type="STRING" id="1605367.AFM12_18140"/>
<dbReference type="AlphaFoldDB" id="A0A0P7BYZ7"/>
<organism evidence="2 3">
    <name type="scientific">Jiulongibacter sediminis</name>
    <dbReference type="NCBI Taxonomy" id="1605367"/>
    <lineage>
        <taxon>Bacteria</taxon>
        <taxon>Pseudomonadati</taxon>
        <taxon>Bacteroidota</taxon>
        <taxon>Cytophagia</taxon>
        <taxon>Cytophagales</taxon>
        <taxon>Leadbetterellaceae</taxon>
        <taxon>Jiulongibacter</taxon>
    </lineage>
</organism>
<evidence type="ECO:0000313" key="2">
    <source>
        <dbReference type="EMBL" id="KPM46805.1"/>
    </source>
</evidence>
<reference evidence="2 3" key="1">
    <citation type="submission" date="2015-07" db="EMBL/GenBank/DDBJ databases">
        <title>The draft genome sequence of Leadbetterella sp. JN14-9.</title>
        <authorList>
            <person name="Liu Y."/>
            <person name="Du J."/>
            <person name="Shao Z."/>
        </authorList>
    </citation>
    <scope>NUCLEOTIDE SEQUENCE [LARGE SCALE GENOMIC DNA]</scope>
    <source>
        <strain evidence="2 3">JN14-9</strain>
    </source>
</reference>
<dbReference type="InterPro" id="IPR025491">
    <property type="entry name" value="DUF4382"/>
</dbReference>
<evidence type="ECO:0000313" key="3">
    <source>
        <dbReference type="Proteomes" id="UP000050454"/>
    </source>
</evidence>
<keyword evidence="3" id="KW-1185">Reference proteome</keyword>
<sequence>MFGPKNDINDPDAPKGTLSMSITDAPIDAADVSAAFVTFTEIKIDGQTFTGFQGPKTVNLLALQNGNSLNLGSMDVAAGTYSNLELVISSATDEAGNAPGCYIQKTDGTKQALELSGNGTAEISLKPKDFTISENGSTEIIMDFDLRKAIKMNNNKAAFVSRGQLNSAVRAHNKAMTGEITGTIQNYNDNLGGAVVYAYKQGEFNENAEINANGNSEVKYAKAVTSAKVGANGNFTLAFLPEGNYEIHCDMPEENGQGIGLNTLLGLESTVDLSNVGVNAGAQTNLSLTVDLDGLINL</sequence>
<protein>
    <recommendedName>
        <fullName evidence="1">DUF4382 domain-containing protein</fullName>
    </recommendedName>
</protein>